<evidence type="ECO:0000313" key="6">
    <source>
        <dbReference type="Proteomes" id="UP001165082"/>
    </source>
</evidence>
<gene>
    <name evidence="5" type="ORF">TrRE_jg12929</name>
</gene>
<accession>A0A9W6ZSJ0</accession>
<dbReference type="PROSITE" id="PS50090">
    <property type="entry name" value="MYB_LIKE"/>
    <property type="match status" value="1"/>
</dbReference>
<dbReference type="OrthoDB" id="68740at2759"/>
<feature type="compositionally biased region" description="Basic residues" evidence="2">
    <location>
        <begin position="545"/>
        <end position="554"/>
    </location>
</feature>
<feature type="region of interest" description="Disordered" evidence="2">
    <location>
        <begin position="288"/>
        <end position="309"/>
    </location>
</feature>
<evidence type="ECO:0000256" key="2">
    <source>
        <dbReference type="SAM" id="MobiDB-lite"/>
    </source>
</evidence>
<sequence length="614" mass="67590">MRRPFHINEDEAIIQGVKVFGEGSWAKIKANFSELENRSGVQIKDRFRNMMKKDKNLQSRLSSGNPITPGSSAKKKKVPKLTLMEYVPSVPVASPAATKAPPNESKTPDDGIDDLCDDLPSILTPRTVVYFEITIKTLSCTLYEVGVVEKAFPALFELCYHAKEGVRNLMNIVNTYDNSEEWPGAHILEIFKDANITFENFEGLCENVSACVEAYSSLAVNEGKSAEDILPFMKQFYMIIRKVYDGNTMEQCMEKCKARNVSSSIVTSQTGVVRPGKPDVALTYHGIETPKPKAKPKMKKGEEKQEKTNLTTAATMTTTSTTSITTTAAMTTAETKTKIKTKSAASKKIKKLETAPPRDNAPGLFSLEAGEFRQIPQRSKSNDAAPPSKRQIPSETYGTLMVKKVEKWRWNTESSRIEFNALFEGKAATQWEYGPTAWKNAEFVKNRGGSILAEFVTCEMPSETQSTWPQKQKEAINGLRVWAHEFMDMGKGKPIKTAAAPSQSTPPAKKKKGITITLVRSPQKFPAKRSVSFAIEPEKSDQPKKKTKKPKKIGGKKEEEGTKESPAAEAPTPPAAPSVSPHIGGIVVILTQKLASGEISPNEYKTAIGALSLN</sequence>
<dbReference type="Proteomes" id="UP001165082">
    <property type="component" value="Unassembled WGS sequence"/>
</dbReference>
<dbReference type="InterPro" id="IPR001005">
    <property type="entry name" value="SANT/Myb"/>
</dbReference>
<feature type="compositionally biased region" description="Low complexity" evidence="2">
    <location>
        <begin position="496"/>
        <end position="507"/>
    </location>
</feature>
<dbReference type="PANTHER" id="PTHR46734:SF1">
    <property type="entry name" value="TELOMERIC REPEAT-BINDING FACTOR 1"/>
    <property type="match status" value="1"/>
</dbReference>
<dbReference type="AlphaFoldDB" id="A0A9W6ZSJ0"/>
<dbReference type="PANTHER" id="PTHR46734">
    <property type="entry name" value="TELOMERIC REPEAT-BINDING FACTOR 1 TERF1"/>
    <property type="match status" value="1"/>
</dbReference>
<evidence type="ECO:0000259" key="4">
    <source>
        <dbReference type="PROSITE" id="PS51294"/>
    </source>
</evidence>
<organism evidence="5 6">
    <name type="scientific">Triparma retinervis</name>
    <dbReference type="NCBI Taxonomy" id="2557542"/>
    <lineage>
        <taxon>Eukaryota</taxon>
        <taxon>Sar</taxon>
        <taxon>Stramenopiles</taxon>
        <taxon>Ochrophyta</taxon>
        <taxon>Bolidophyceae</taxon>
        <taxon>Parmales</taxon>
        <taxon>Triparmaceae</taxon>
        <taxon>Triparma</taxon>
    </lineage>
</organism>
<comment type="caution">
    <text evidence="5">The sequence shown here is derived from an EMBL/GenBank/DDBJ whole genome shotgun (WGS) entry which is preliminary data.</text>
</comment>
<feature type="region of interest" description="Disordered" evidence="2">
    <location>
        <begin position="527"/>
        <end position="581"/>
    </location>
</feature>
<feature type="compositionally biased region" description="Polar residues" evidence="2">
    <location>
        <begin position="58"/>
        <end position="71"/>
    </location>
</feature>
<proteinExistence type="predicted"/>
<evidence type="ECO:0000313" key="5">
    <source>
        <dbReference type="EMBL" id="GMH57616.1"/>
    </source>
</evidence>
<dbReference type="InterPro" id="IPR052450">
    <property type="entry name" value="TRBD-Containing_Protein"/>
</dbReference>
<feature type="region of interest" description="Disordered" evidence="2">
    <location>
        <begin position="342"/>
        <end position="363"/>
    </location>
</feature>
<dbReference type="Gene3D" id="1.10.10.60">
    <property type="entry name" value="Homeodomain-like"/>
    <property type="match status" value="1"/>
</dbReference>
<dbReference type="InterPro" id="IPR009057">
    <property type="entry name" value="Homeodomain-like_sf"/>
</dbReference>
<evidence type="ECO:0000259" key="3">
    <source>
        <dbReference type="PROSITE" id="PS50090"/>
    </source>
</evidence>
<dbReference type="SUPFAM" id="SSF46689">
    <property type="entry name" value="Homeodomain-like"/>
    <property type="match status" value="1"/>
</dbReference>
<feature type="region of interest" description="Disordered" evidence="2">
    <location>
        <begin position="54"/>
        <end position="76"/>
    </location>
</feature>
<dbReference type="EMBL" id="BRXZ01000926">
    <property type="protein sequence ID" value="GMH57616.1"/>
    <property type="molecule type" value="Genomic_DNA"/>
</dbReference>
<keyword evidence="6" id="KW-1185">Reference proteome</keyword>
<feature type="domain" description="Myb-like" evidence="3">
    <location>
        <begin position="1"/>
        <end position="51"/>
    </location>
</feature>
<dbReference type="PROSITE" id="PS51294">
    <property type="entry name" value="HTH_MYB"/>
    <property type="match status" value="1"/>
</dbReference>
<keyword evidence="1" id="KW-0539">Nucleus</keyword>
<evidence type="ECO:0000256" key="1">
    <source>
        <dbReference type="ARBA" id="ARBA00023242"/>
    </source>
</evidence>
<name>A0A9W6ZSJ0_9STRA</name>
<dbReference type="Pfam" id="PF00249">
    <property type="entry name" value="Myb_DNA-binding"/>
    <property type="match status" value="1"/>
</dbReference>
<feature type="region of interest" description="Disordered" evidence="2">
    <location>
        <begin position="493"/>
        <end position="514"/>
    </location>
</feature>
<dbReference type="SMART" id="SM00717">
    <property type="entry name" value="SANT"/>
    <property type="match status" value="1"/>
</dbReference>
<feature type="domain" description="HTH myb-type" evidence="4">
    <location>
        <begin position="1"/>
        <end position="55"/>
    </location>
</feature>
<protein>
    <submittedName>
        <fullName evidence="5">Uncharacterized protein</fullName>
    </submittedName>
</protein>
<dbReference type="CDD" id="cd11660">
    <property type="entry name" value="SANT_TRF"/>
    <property type="match status" value="1"/>
</dbReference>
<dbReference type="InterPro" id="IPR017930">
    <property type="entry name" value="Myb_dom"/>
</dbReference>
<reference evidence="5" key="1">
    <citation type="submission" date="2022-07" db="EMBL/GenBank/DDBJ databases">
        <title>Genome analysis of Parmales, a sister group of diatoms, reveals the evolutionary specialization of diatoms from phago-mixotrophs to photoautotrophs.</title>
        <authorList>
            <person name="Ban H."/>
            <person name="Sato S."/>
            <person name="Yoshikawa S."/>
            <person name="Kazumasa Y."/>
            <person name="Nakamura Y."/>
            <person name="Ichinomiya M."/>
            <person name="Saitoh K."/>
            <person name="Sato N."/>
            <person name="Blanc-Mathieu R."/>
            <person name="Endo H."/>
            <person name="Kuwata A."/>
            <person name="Ogata H."/>
        </authorList>
    </citation>
    <scope>NUCLEOTIDE SEQUENCE</scope>
</reference>